<dbReference type="Proteomes" id="UP000601768">
    <property type="component" value="Unassembled WGS sequence"/>
</dbReference>
<protein>
    <submittedName>
        <fullName evidence="3">Molybdopterin-synthase adenylyltransferase MoeB</fullName>
    </submittedName>
</protein>
<reference evidence="3" key="1">
    <citation type="journal article" date="2018" name="Int. J. Syst. Evol. Microbiol.">
        <title>Neptunicella marina gen. nov., sp. nov., isolated from surface seawater.</title>
        <authorList>
            <person name="Liu X."/>
            <person name="Lai Q."/>
            <person name="Du Y."/>
            <person name="Zhang X."/>
            <person name="Liu Z."/>
            <person name="Sun F."/>
            <person name="Shao Z."/>
        </authorList>
    </citation>
    <scope>NUCLEOTIDE SEQUENCE</scope>
    <source>
        <strain evidence="3">S27-2</strain>
    </source>
</reference>
<evidence type="ECO:0000256" key="1">
    <source>
        <dbReference type="ARBA" id="ARBA00009919"/>
    </source>
</evidence>
<dbReference type="InterPro" id="IPR000594">
    <property type="entry name" value="ThiF_NAD_FAD-bd"/>
</dbReference>
<dbReference type="InterPro" id="IPR035985">
    <property type="entry name" value="Ubiquitin-activating_enz"/>
</dbReference>
<evidence type="ECO:0000313" key="3">
    <source>
        <dbReference type="EMBL" id="MBC3767392.1"/>
    </source>
</evidence>
<keyword evidence="4" id="KW-1185">Reference proteome</keyword>
<comment type="similarity">
    <text evidence="1">Belongs to the HesA/MoeB/ThiF family.</text>
</comment>
<dbReference type="GO" id="GO:0008641">
    <property type="term" value="F:ubiquitin-like modifier activating enzyme activity"/>
    <property type="evidence" value="ECO:0007669"/>
    <property type="project" value="InterPro"/>
</dbReference>
<dbReference type="PANTHER" id="PTHR10953:SF102">
    <property type="entry name" value="ADENYLYLTRANSFERASE AND SULFURTRANSFERASE MOCS3"/>
    <property type="match status" value="1"/>
</dbReference>
<dbReference type="GO" id="GO:0016779">
    <property type="term" value="F:nucleotidyltransferase activity"/>
    <property type="evidence" value="ECO:0007669"/>
    <property type="project" value="UniProtKB-KW"/>
</dbReference>
<accession>A0A8J6M3S6</accession>
<dbReference type="EMBL" id="JACNEP010000017">
    <property type="protein sequence ID" value="MBC3767392.1"/>
    <property type="molecule type" value="Genomic_DNA"/>
</dbReference>
<organism evidence="3 4">
    <name type="scientific">Neptunicella marina</name>
    <dbReference type="NCBI Taxonomy" id="2125989"/>
    <lineage>
        <taxon>Bacteria</taxon>
        <taxon>Pseudomonadati</taxon>
        <taxon>Pseudomonadota</taxon>
        <taxon>Gammaproteobacteria</taxon>
        <taxon>Alteromonadales</taxon>
        <taxon>Alteromonadaceae</taxon>
        <taxon>Neptunicella</taxon>
    </lineage>
</organism>
<reference evidence="3" key="2">
    <citation type="submission" date="2020-08" db="EMBL/GenBank/DDBJ databases">
        <authorList>
            <person name="Lai Q."/>
        </authorList>
    </citation>
    <scope>NUCLEOTIDE SEQUENCE</scope>
    <source>
        <strain evidence="3">S27-2</strain>
    </source>
</reference>
<dbReference type="GO" id="GO:0004792">
    <property type="term" value="F:thiosulfate-cyanide sulfurtransferase activity"/>
    <property type="evidence" value="ECO:0007669"/>
    <property type="project" value="TreeGrafter"/>
</dbReference>
<dbReference type="Gene3D" id="3.40.50.720">
    <property type="entry name" value="NAD(P)-binding Rossmann-like Domain"/>
    <property type="match status" value="1"/>
</dbReference>
<feature type="domain" description="THIF-type NAD/FAD binding fold" evidence="2">
    <location>
        <begin position="13"/>
        <end position="247"/>
    </location>
</feature>
<dbReference type="NCBIfam" id="NF004281">
    <property type="entry name" value="PRK05690.1"/>
    <property type="match status" value="1"/>
</dbReference>
<gene>
    <name evidence="3" type="primary">moeB</name>
    <name evidence="3" type="ORF">H8B19_16055</name>
</gene>
<dbReference type="GO" id="GO:0008146">
    <property type="term" value="F:sulfotransferase activity"/>
    <property type="evidence" value="ECO:0007669"/>
    <property type="project" value="TreeGrafter"/>
</dbReference>
<dbReference type="FunFam" id="3.40.50.720:FF:000080">
    <property type="entry name" value="Thiazole biosynthesis adenylyltransferase ThiF"/>
    <property type="match status" value="1"/>
</dbReference>
<dbReference type="AlphaFoldDB" id="A0A8J6M3S6"/>
<dbReference type="CDD" id="cd00757">
    <property type="entry name" value="ThiF_MoeB_HesA_family"/>
    <property type="match status" value="1"/>
</dbReference>
<dbReference type="GO" id="GO:0005829">
    <property type="term" value="C:cytosol"/>
    <property type="evidence" value="ECO:0007669"/>
    <property type="project" value="TreeGrafter"/>
</dbReference>
<keyword evidence="3" id="KW-0548">Nucleotidyltransferase</keyword>
<dbReference type="InterPro" id="IPR045886">
    <property type="entry name" value="ThiF/MoeB/HesA"/>
</dbReference>
<evidence type="ECO:0000259" key="2">
    <source>
        <dbReference type="Pfam" id="PF00899"/>
    </source>
</evidence>
<proteinExistence type="inferred from homology"/>
<name>A0A8J6M3S6_9ALTE</name>
<comment type="caution">
    <text evidence="3">The sequence shown here is derived from an EMBL/GenBank/DDBJ whole genome shotgun (WGS) entry which is preliminary data.</text>
</comment>
<dbReference type="Pfam" id="PF00899">
    <property type="entry name" value="ThiF"/>
    <property type="match status" value="1"/>
</dbReference>
<dbReference type="SUPFAM" id="SSF69572">
    <property type="entry name" value="Activating enzymes of the ubiquitin-like proteins"/>
    <property type="match status" value="1"/>
</dbReference>
<keyword evidence="3" id="KW-0808">Transferase</keyword>
<sequence length="251" mass="27326">MSKQLTRELALRYNRQMLLPQIDLEGQESLLNSHVLIAGLGGLGCSAAQFIVASGIGKVTLVDHDMVELSNLQRQVLHTEADIGLAKVTSAQKRLIALNSDCHINAIHTDINQQNIAELLKDIQLILDCTDNLSTRNLLNQHCVEHEIPLVSGAAVQFEGQVTSIIPGNSNPCYQCMSQFFGEPALSCIEAGVVSPLVGVIGTMQALETVKILSKAGTPIMGRLMLFDALRGEWQQFSVKRNPSCPVCKNR</sequence>
<evidence type="ECO:0000313" key="4">
    <source>
        <dbReference type="Proteomes" id="UP000601768"/>
    </source>
</evidence>
<dbReference type="RefSeq" id="WP_186507911.1">
    <property type="nucleotide sequence ID" value="NZ_JACNEP010000017.1"/>
</dbReference>
<dbReference type="PANTHER" id="PTHR10953">
    <property type="entry name" value="UBIQUITIN-ACTIVATING ENZYME E1"/>
    <property type="match status" value="1"/>
</dbReference>